<name>A0A0G3HF27_9CORY</name>
<dbReference type="SUPFAM" id="SSF56601">
    <property type="entry name" value="beta-lactamase/transpeptidase-like"/>
    <property type="match status" value="1"/>
</dbReference>
<dbReference type="KEGG" id="cut:CUTER_06730"/>
<dbReference type="EMBL" id="CP011546">
    <property type="protein sequence ID" value="AKK11335.1"/>
    <property type="molecule type" value="Genomic_DNA"/>
</dbReference>
<dbReference type="OrthoDB" id="4535618at2"/>
<accession>A0A0G3HF27</accession>
<evidence type="ECO:0000313" key="3">
    <source>
        <dbReference type="Proteomes" id="UP000035548"/>
    </source>
</evidence>
<dbReference type="InterPro" id="IPR012338">
    <property type="entry name" value="Beta-lactam/transpept-like"/>
</dbReference>
<dbReference type="STRING" id="1072256.CUTER_06730"/>
<keyword evidence="3" id="KW-1185">Reference proteome</keyword>
<dbReference type="Gene3D" id="3.40.710.10">
    <property type="entry name" value="DD-peptidase/beta-lactamase superfamily"/>
    <property type="match status" value="1"/>
</dbReference>
<organism evidence="2 3">
    <name type="scientific">Corynebacterium uterequi</name>
    <dbReference type="NCBI Taxonomy" id="1072256"/>
    <lineage>
        <taxon>Bacteria</taxon>
        <taxon>Bacillati</taxon>
        <taxon>Actinomycetota</taxon>
        <taxon>Actinomycetes</taxon>
        <taxon>Mycobacteriales</taxon>
        <taxon>Corynebacteriaceae</taxon>
        <taxon>Corynebacterium</taxon>
    </lineage>
</organism>
<reference evidence="2 3" key="1">
    <citation type="journal article" date="2015" name="Genome Announc.">
        <title>Virulence Factor Genes Detected in the Complete Genome Sequence of Corynebacterium uterequi DSM 45634, Isolated from the Uterus of a Maiden Mare.</title>
        <authorList>
            <person name="Ruckert C."/>
            <person name="Kriete M."/>
            <person name="Jaenicke S."/>
            <person name="Winkler A."/>
            <person name="Tauch A."/>
        </authorList>
    </citation>
    <scope>NUCLEOTIDE SEQUENCE [LARGE SCALE GENOMIC DNA]</scope>
    <source>
        <strain evidence="2 3">DSM 45634</strain>
    </source>
</reference>
<dbReference type="GO" id="GO:0008800">
    <property type="term" value="F:beta-lactamase activity"/>
    <property type="evidence" value="ECO:0007669"/>
    <property type="project" value="InterPro"/>
</dbReference>
<dbReference type="RefSeq" id="WP_144412277.1">
    <property type="nucleotide sequence ID" value="NZ_CP011546.1"/>
</dbReference>
<feature type="domain" description="Beta-lactamase class A catalytic" evidence="1">
    <location>
        <begin position="92"/>
        <end position="169"/>
    </location>
</feature>
<protein>
    <submittedName>
        <fullName evidence="2">Beta-lactamase enzyme family</fullName>
    </submittedName>
</protein>
<sequence length="266" mass="28505">MLKGHIFGAAAVTALLPISLAVPVLGVNAYNAETAQVRINPDTPERTSLAVVVGDAVYGTDNMHEPRTALSVVKVYLGYWVLKNGEAEDLALVKPMIQISDNNATTRLDQKYPQAMREAIAELGLKDTRYFGKWGAMVTSAYDMATALAAIRQDPEAAVLLELMREAPDTTPSGFDQTSGTDSLPGAIGSKHGWMYSTPTTNSMTYGEGWVAAAMTQGSSETLTDDVHANITVTYPDVCHQPTPYRRLAGLLTMVNEGPSAPLARS</sequence>
<evidence type="ECO:0000313" key="2">
    <source>
        <dbReference type="EMBL" id="AKK11335.1"/>
    </source>
</evidence>
<dbReference type="GO" id="GO:0030655">
    <property type="term" value="P:beta-lactam antibiotic catabolic process"/>
    <property type="evidence" value="ECO:0007669"/>
    <property type="project" value="InterPro"/>
</dbReference>
<gene>
    <name evidence="2" type="ORF">CUTER_06730</name>
</gene>
<proteinExistence type="predicted"/>
<dbReference type="Pfam" id="PF13354">
    <property type="entry name" value="Beta-lactamase2"/>
    <property type="match status" value="1"/>
</dbReference>
<evidence type="ECO:0000259" key="1">
    <source>
        <dbReference type="Pfam" id="PF13354"/>
    </source>
</evidence>
<dbReference type="InterPro" id="IPR045155">
    <property type="entry name" value="Beta-lactam_cat"/>
</dbReference>
<dbReference type="AlphaFoldDB" id="A0A0G3HF27"/>
<reference evidence="3" key="2">
    <citation type="submission" date="2015-05" db="EMBL/GenBank/DDBJ databases">
        <title>Complete genome sequence of Corynebacterium uterequi DSM 45634, isolated from the uterus of a maiden mare.</title>
        <authorList>
            <person name="Ruckert C."/>
            <person name="Albersmeier A."/>
            <person name="Winkler A."/>
            <person name="Tauch A."/>
        </authorList>
    </citation>
    <scope>NUCLEOTIDE SEQUENCE [LARGE SCALE GENOMIC DNA]</scope>
    <source>
        <strain evidence="3">DSM 45634</strain>
    </source>
</reference>
<dbReference type="Proteomes" id="UP000035548">
    <property type="component" value="Chromosome"/>
</dbReference>
<dbReference type="PATRIC" id="fig|1072256.5.peg.1330"/>